<feature type="region of interest" description="Disordered" evidence="1">
    <location>
        <begin position="561"/>
        <end position="649"/>
    </location>
</feature>
<evidence type="ECO:0000313" key="3">
    <source>
        <dbReference type="EMBL" id="KJZ69497.1"/>
    </source>
</evidence>
<proteinExistence type="predicted"/>
<feature type="compositionally biased region" description="Polar residues" evidence="1">
    <location>
        <begin position="571"/>
        <end position="605"/>
    </location>
</feature>
<gene>
    <name evidence="3" type="ORF">HIM_11114</name>
</gene>
<name>A0A0F7ZWS8_9HYPO</name>
<feature type="compositionally biased region" description="Basic and acidic residues" evidence="1">
    <location>
        <begin position="625"/>
        <end position="643"/>
    </location>
</feature>
<feature type="compositionally biased region" description="Polar residues" evidence="1">
    <location>
        <begin position="506"/>
        <end position="528"/>
    </location>
</feature>
<evidence type="ECO:0000256" key="1">
    <source>
        <dbReference type="SAM" id="MobiDB-lite"/>
    </source>
</evidence>
<feature type="region of interest" description="Disordered" evidence="1">
    <location>
        <begin position="736"/>
        <end position="766"/>
    </location>
</feature>
<evidence type="ECO:0000313" key="4">
    <source>
        <dbReference type="Proteomes" id="UP000054481"/>
    </source>
</evidence>
<dbReference type="EMBL" id="KQ030710">
    <property type="protein sequence ID" value="KJZ69497.1"/>
    <property type="molecule type" value="Genomic_DNA"/>
</dbReference>
<feature type="compositionally biased region" description="Polar residues" evidence="1">
    <location>
        <begin position="668"/>
        <end position="686"/>
    </location>
</feature>
<keyword evidence="4" id="KW-1185">Reference proteome</keyword>
<protein>
    <recommendedName>
        <fullName evidence="2">C2H2-type domain-containing protein</fullName>
    </recommendedName>
</protein>
<dbReference type="Proteomes" id="UP000054481">
    <property type="component" value="Unassembled WGS sequence"/>
</dbReference>
<feature type="compositionally biased region" description="Polar residues" evidence="1">
    <location>
        <begin position="750"/>
        <end position="762"/>
    </location>
</feature>
<accession>A0A0F7ZWS8</accession>
<feature type="domain" description="C2H2-type" evidence="2">
    <location>
        <begin position="774"/>
        <end position="794"/>
    </location>
</feature>
<evidence type="ECO:0000259" key="2">
    <source>
        <dbReference type="PROSITE" id="PS00028"/>
    </source>
</evidence>
<organism evidence="3 4">
    <name type="scientific">Hirsutella minnesotensis 3608</name>
    <dbReference type="NCBI Taxonomy" id="1043627"/>
    <lineage>
        <taxon>Eukaryota</taxon>
        <taxon>Fungi</taxon>
        <taxon>Dikarya</taxon>
        <taxon>Ascomycota</taxon>
        <taxon>Pezizomycotina</taxon>
        <taxon>Sordariomycetes</taxon>
        <taxon>Hypocreomycetidae</taxon>
        <taxon>Hypocreales</taxon>
        <taxon>Ophiocordycipitaceae</taxon>
        <taxon>Hirsutella</taxon>
    </lineage>
</organism>
<dbReference type="PROSITE" id="PS00028">
    <property type="entry name" value="ZINC_FINGER_C2H2_1"/>
    <property type="match status" value="1"/>
</dbReference>
<dbReference type="AlphaFoldDB" id="A0A0F7ZWS8"/>
<reference evidence="3 4" key="1">
    <citation type="journal article" date="2014" name="Genome Biol. Evol.">
        <title>Comparative genomics and transcriptomics analyses reveal divergent lifestyle features of nematode endoparasitic fungus Hirsutella minnesotensis.</title>
        <authorList>
            <person name="Lai Y."/>
            <person name="Liu K."/>
            <person name="Zhang X."/>
            <person name="Zhang X."/>
            <person name="Li K."/>
            <person name="Wang N."/>
            <person name="Shu C."/>
            <person name="Wu Y."/>
            <person name="Wang C."/>
            <person name="Bushley K.E."/>
            <person name="Xiang M."/>
            <person name="Liu X."/>
        </authorList>
    </citation>
    <scope>NUCLEOTIDE SEQUENCE [LARGE SCALE GENOMIC DNA]</scope>
    <source>
        <strain evidence="3 4">3608</strain>
    </source>
</reference>
<dbReference type="InterPro" id="IPR013087">
    <property type="entry name" value="Znf_C2H2_type"/>
</dbReference>
<feature type="region of interest" description="Disordered" evidence="1">
    <location>
        <begin position="663"/>
        <end position="686"/>
    </location>
</feature>
<feature type="region of interest" description="Disordered" evidence="1">
    <location>
        <begin position="472"/>
        <end position="537"/>
    </location>
</feature>
<sequence length="799" mass="89347">MATSEPIIILQQFQQLQDAIARSHQEFQAHKSPQAIFEGKMAIVKGQIAEAWHIYPSSSPQSQAQLQEKIVNYGRQLEKLEVEHRTGFDSADDLYRHQMNIIWERLCQELLTIPLARSTIRTILTENPDGTTSYDESMDAQKEPEPMAWAALNGQSNTEDCEVEPIINSAVIRRKRSLDLTTGPRLKKKRRVDDAQGRHTFDIATERAWLLKVHEGHSPKPEGLYLTLGKDTVDFLQMILLFVKARLQNASMSIASQCPLLRQNALPFYECNPPKFPSEGPVVLRIASLEDDAHVIPNRPYLVPHTDQINVQNLTISGVQSGTLWTQPSFIPPLCILIEKWTERSQRGNNREHALKLFNTVFGSDISTDAGLDFPRTSSKKMHQLLVEAGIHEGPVGGDDPLAPDEITQPKPVYSARAGRAEPLQTQASSTFFRGSGLVSVMEYVDGACLEKLTDMQMSVFDHVDEHTTPLSNRQVLRKRQGRRSSLANQVSHEEENPRPIEPSLGCQTSRSFLQTPRRQSRPSNNSEIGLAANINEPEHDLRTEAVKYCNTGTNFRHRRAIGAPRHKSGTETTNIGRDANSLGSLSRGTVTAPRSGSQAASNVQEMPMPMSMLTTLGGSSVHPECGECRDSEANGRENDFSKLKQAGGTSLPLRISTISKHLGSAPTMPQQDSSRTIPEDASTPQVGDVQTAQVGYLVEPSGLKLQGRAEVAKMTHDDFPFILELPHVGFLEERRQQQPNQHQVREASEMNSSPDSKSRNPASFMGEDERFHCPYCPKSLKNLKWFMKHLDRHSEWRR</sequence>